<evidence type="ECO:0000256" key="1">
    <source>
        <dbReference type="ARBA" id="ARBA00004651"/>
    </source>
</evidence>
<evidence type="ECO:0000256" key="5">
    <source>
        <dbReference type="ARBA" id="ARBA00022989"/>
    </source>
</evidence>
<dbReference type="SMART" id="SM00014">
    <property type="entry name" value="acidPPc"/>
    <property type="match status" value="1"/>
</dbReference>
<dbReference type="Pfam" id="PF01569">
    <property type="entry name" value="PAP2"/>
    <property type="match status" value="1"/>
</dbReference>
<dbReference type="SMART" id="SM00046">
    <property type="entry name" value="DAGKc"/>
    <property type="match status" value="1"/>
</dbReference>
<dbReference type="Gene3D" id="3.40.50.10330">
    <property type="entry name" value="Probable inorganic polyphosphate/atp-NAD kinase, domain 1"/>
    <property type="match status" value="1"/>
</dbReference>
<dbReference type="PANTHER" id="PTHR14969:SF62">
    <property type="entry name" value="DECAPRENYLPHOSPHORYL-5-PHOSPHORIBOSE PHOSPHATASE RV3807C-RELATED"/>
    <property type="match status" value="1"/>
</dbReference>
<dbReference type="SUPFAM" id="SSF111331">
    <property type="entry name" value="NAD kinase/diacylglycerol kinase-like"/>
    <property type="match status" value="1"/>
</dbReference>
<dbReference type="GO" id="GO:0005886">
    <property type="term" value="C:plasma membrane"/>
    <property type="evidence" value="ECO:0007669"/>
    <property type="project" value="UniProtKB-SubCell"/>
</dbReference>
<keyword evidence="3" id="KW-0812">Transmembrane</keyword>
<evidence type="ECO:0000256" key="4">
    <source>
        <dbReference type="ARBA" id="ARBA00022801"/>
    </source>
</evidence>
<keyword evidence="2" id="KW-1003">Cell membrane</keyword>
<keyword evidence="4" id="KW-0378">Hydrolase</keyword>
<dbReference type="Gene3D" id="2.60.200.40">
    <property type="match status" value="1"/>
</dbReference>
<evidence type="ECO:0000256" key="3">
    <source>
        <dbReference type="ARBA" id="ARBA00022692"/>
    </source>
</evidence>
<accession>A0A4U8VW45</accession>
<dbReference type="SUPFAM" id="SSF48317">
    <property type="entry name" value="Acid phosphatase/Vanadium-dependent haloperoxidase"/>
    <property type="match status" value="1"/>
</dbReference>
<evidence type="ECO:0000313" key="9">
    <source>
        <dbReference type="Proteomes" id="UP000290439"/>
    </source>
</evidence>
<reference evidence="8 9" key="1">
    <citation type="submission" date="2019-02" db="EMBL/GenBank/DDBJ databases">
        <authorList>
            <consortium name="Pathogen Informatics"/>
        </authorList>
    </citation>
    <scope>NUCLEOTIDE SEQUENCE [LARGE SCALE GENOMIC DNA]</scope>
    <source>
        <strain evidence="8 9">3012STDY6756504</strain>
    </source>
</reference>
<dbReference type="Proteomes" id="UP000290439">
    <property type="component" value="Chromosome"/>
</dbReference>
<keyword evidence="8" id="KW-0418">Kinase</keyword>
<dbReference type="InterPro" id="IPR017438">
    <property type="entry name" value="ATP-NAD_kinase_N"/>
</dbReference>
<dbReference type="EMBL" id="LR215973">
    <property type="protein sequence ID" value="VFA97582.1"/>
    <property type="molecule type" value="Genomic_DNA"/>
</dbReference>
<dbReference type="Gene3D" id="1.20.144.10">
    <property type="entry name" value="Phosphatidic acid phosphatase type 2/haloperoxidase"/>
    <property type="match status" value="1"/>
</dbReference>
<evidence type="ECO:0000256" key="2">
    <source>
        <dbReference type="ARBA" id="ARBA00022475"/>
    </source>
</evidence>
<dbReference type="PANTHER" id="PTHR14969">
    <property type="entry name" value="SPHINGOSINE-1-PHOSPHATE PHOSPHOHYDROLASE"/>
    <property type="match status" value="1"/>
</dbReference>
<gene>
    <name evidence="8" type="primary">bmrU</name>
    <name evidence="8" type="ORF">NCTC10797_01345</name>
</gene>
<dbReference type="CDD" id="cd01610">
    <property type="entry name" value="PAP2_like"/>
    <property type="match status" value="1"/>
</dbReference>
<evidence type="ECO:0000256" key="6">
    <source>
        <dbReference type="ARBA" id="ARBA00023136"/>
    </source>
</evidence>
<dbReference type="PROSITE" id="PS50146">
    <property type="entry name" value="DAGK"/>
    <property type="match status" value="1"/>
</dbReference>
<dbReference type="GO" id="GO:0016787">
    <property type="term" value="F:hydrolase activity"/>
    <property type="evidence" value="ECO:0007669"/>
    <property type="project" value="UniProtKB-KW"/>
</dbReference>
<protein>
    <submittedName>
        <fullName evidence="8">Lipid kinase BmrU</fullName>
        <ecNumber evidence="8">2.7.1.-</ecNumber>
    </submittedName>
</protein>
<dbReference type="GO" id="GO:0016301">
    <property type="term" value="F:kinase activity"/>
    <property type="evidence" value="ECO:0007669"/>
    <property type="project" value="UniProtKB-KW"/>
</dbReference>
<feature type="domain" description="DAGKc" evidence="7">
    <location>
        <begin position="189"/>
        <end position="314"/>
    </location>
</feature>
<evidence type="ECO:0000313" key="8">
    <source>
        <dbReference type="EMBL" id="VFA97582.1"/>
    </source>
</evidence>
<evidence type="ECO:0000259" key="7">
    <source>
        <dbReference type="PROSITE" id="PS50146"/>
    </source>
</evidence>
<sequence>MSAVDRWLIARSADLRPTPADRALRKLSRMADRNLLWVATAAAMYLAGDRAQRRAAVRGVLSVGLASGIANGIAKPMFPRRRPPDASVPFVRRPVKPPYSSSFPSGHSASAAAFVTGVALEDRRAAVAVAPVAVAVGYSRVHIGVHWPSDVVAGAMLGSALALATRRWWAVRAGEPATMGPTEATTPLPDGKGLLLVVNRSSGLGNGNQLDPLRDKLPAAQILELDPRADLGAQIAEQVRAGGVVALGALGGDGTVSGVAEAAVRHDLPLAVFAGGTLNHFARDLGVDDPAATVAALETGEVMRTDIARVRFGGDGERTFVNTASLGGYPDFVRLREKLESRLGKWPAAAVALLRVLSRAQPLHAIIDGERVEIWMLFVGNGTYLPGHQIPTSRPRLHGGTLDVRYLRADLPLSRTRLIWSTITGSLEHSHTYVHRRVARMRVQVVGSDVSLATDGEVNHRVSDLTISSEPGALGVFRPAEPVAIEGNANR</sequence>
<dbReference type="InterPro" id="IPR016064">
    <property type="entry name" value="NAD/diacylglycerol_kinase_sf"/>
</dbReference>
<name>A0A4U8VW45_9NOCA</name>
<keyword evidence="8" id="KW-0808">Transferase</keyword>
<dbReference type="EC" id="2.7.1.-" evidence="8"/>
<proteinExistence type="predicted"/>
<organism evidence="8 9">
    <name type="scientific">Nocardia cyriacigeorgica</name>
    <dbReference type="NCBI Taxonomy" id="135487"/>
    <lineage>
        <taxon>Bacteria</taxon>
        <taxon>Bacillati</taxon>
        <taxon>Actinomycetota</taxon>
        <taxon>Actinomycetes</taxon>
        <taxon>Mycobacteriales</taxon>
        <taxon>Nocardiaceae</taxon>
        <taxon>Nocardia</taxon>
    </lineage>
</organism>
<dbReference type="AlphaFoldDB" id="A0A4U8VW45"/>
<dbReference type="InterPro" id="IPR000326">
    <property type="entry name" value="PAP2/HPO"/>
</dbReference>
<keyword evidence="5" id="KW-1133">Transmembrane helix</keyword>
<keyword evidence="6" id="KW-0472">Membrane</keyword>
<comment type="subcellular location">
    <subcellularLocation>
        <location evidence="1">Cell membrane</location>
        <topology evidence="1">Multi-pass membrane protein</topology>
    </subcellularLocation>
</comment>
<dbReference type="Pfam" id="PF00781">
    <property type="entry name" value="DAGK_cat"/>
    <property type="match status" value="1"/>
</dbReference>
<dbReference type="InterPro" id="IPR036938">
    <property type="entry name" value="PAP2/HPO_sf"/>
</dbReference>
<dbReference type="InterPro" id="IPR001206">
    <property type="entry name" value="Diacylglycerol_kinase_cat_dom"/>
</dbReference>